<dbReference type="PANTHER" id="PTHR42659">
    <property type="entry name" value="XANTHINE DEHYDROGENASE SUBUNIT C-RELATED"/>
    <property type="match status" value="1"/>
</dbReference>
<dbReference type="SUPFAM" id="SSF55447">
    <property type="entry name" value="CO dehydrogenase flavoprotein C-terminal domain-like"/>
    <property type="match status" value="1"/>
</dbReference>
<dbReference type="InterPro" id="IPR005107">
    <property type="entry name" value="CO_DH_flav_C"/>
</dbReference>
<dbReference type="InterPro" id="IPR016166">
    <property type="entry name" value="FAD-bd_PCMH"/>
</dbReference>
<comment type="caution">
    <text evidence="3">The sequence shown here is derived from an EMBL/GenBank/DDBJ whole genome shotgun (WGS) entry which is preliminary data.</text>
</comment>
<dbReference type="Pfam" id="PF03450">
    <property type="entry name" value="CO_deh_flav_C"/>
    <property type="match status" value="1"/>
</dbReference>
<sequence length="333" mass="34987">MKTFQYERPADADTAVALLADAPTGAYLGGGTNLVDLMKLGVAAPDLLVDVSRLPFDAVEETGTGGLRIGAAVRNSTLAVHPLVRERYPVLSQALLSGASTQLRNAATVGGNLLQRTRCPYFQDVGKPCNKRRPGTGCPAREGAHRDLAVLGASEHCVATNPSDMAVALAALDAIVDVASGHGPRRVPLTDLHRLPGDAPDRDTTLRHGELITAVELPPPMPGARSAYRKARDRASYAFALASVGAVLQVREGLVHHVRVAFGALAAKPWRARTAEEALLGEPATTASFDDAVRHELAAARPLRDNGYKVPLARRMAVSMLTELAAASAGGTP</sequence>
<dbReference type="InterPro" id="IPR002346">
    <property type="entry name" value="Mopterin_DH_FAD-bd"/>
</dbReference>
<dbReference type="PANTHER" id="PTHR42659:SF1">
    <property type="entry name" value="OXIDOREDUCTASE"/>
    <property type="match status" value="1"/>
</dbReference>
<dbReference type="InterPro" id="IPR051312">
    <property type="entry name" value="Diverse_Substr_Oxidored"/>
</dbReference>
<dbReference type="Gene3D" id="3.30.465.10">
    <property type="match status" value="2"/>
</dbReference>
<dbReference type="Pfam" id="PF00941">
    <property type="entry name" value="FAD_binding_5"/>
    <property type="match status" value="1"/>
</dbReference>
<dbReference type="PROSITE" id="PS51387">
    <property type="entry name" value="FAD_PCMH"/>
    <property type="match status" value="1"/>
</dbReference>
<dbReference type="InterPro" id="IPR036683">
    <property type="entry name" value="CO_DH_flav_C_dom_sf"/>
</dbReference>
<dbReference type="Gene3D" id="3.30.43.10">
    <property type="entry name" value="Uridine Diphospho-n-acetylenolpyruvylglucosamine Reductase, domain 2"/>
    <property type="match status" value="1"/>
</dbReference>
<name>A0ABS7QK02_9ACTN</name>
<organism evidence="3 4">
    <name type="scientific">Streptantibioticus parmotrematis</name>
    <dbReference type="NCBI Taxonomy" id="2873249"/>
    <lineage>
        <taxon>Bacteria</taxon>
        <taxon>Bacillati</taxon>
        <taxon>Actinomycetota</taxon>
        <taxon>Actinomycetes</taxon>
        <taxon>Kitasatosporales</taxon>
        <taxon>Streptomycetaceae</taxon>
        <taxon>Streptantibioticus</taxon>
    </lineage>
</organism>
<proteinExistence type="predicted"/>
<accession>A0ABS7QK02</accession>
<evidence type="ECO:0000256" key="1">
    <source>
        <dbReference type="ARBA" id="ARBA00023002"/>
    </source>
</evidence>
<protein>
    <submittedName>
        <fullName evidence="3">Xanthine dehydrogenase family protein subunit M</fullName>
    </submittedName>
</protein>
<dbReference type="Proteomes" id="UP001198565">
    <property type="component" value="Unassembled WGS sequence"/>
</dbReference>
<keyword evidence="4" id="KW-1185">Reference proteome</keyword>
<dbReference type="InterPro" id="IPR016169">
    <property type="entry name" value="FAD-bd_PCMH_sub2"/>
</dbReference>
<gene>
    <name evidence="3" type="ORF">K7472_01455</name>
</gene>
<evidence type="ECO:0000259" key="2">
    <source>
        <dbReference type="PROSITE" id="PS51387"/>
    </source>
</evidence>
<feature type="domain" description="FAD-binding PCMH-type" evidence="2">
    <location>
        <begin position="1"/>
        <end position="222"/>
    </location>
</feature>
<dbReference type="InterPro" id="IPR016167">
    <property type="entry name" value="FAD-bd_PCMH_sub1"/>
</dbReference>
<dbReference type="EMBL" id="JAINVZ010000001">
    <property type="protein sequence ID" value="MBY8883512.1"/>
    <property type="molecule type" value="Genomic_DNA"/>
</dbReference>
<dbReference type="Gene3D" id="3.30.390.50">
    <property type="entry name" value="CO dehydrogenase flavoprotein, C-terminal domain"/>
    <property type="match status" value="1"/>
</dbReference>
<dbReference type="SMART" id="SM01092">
    <property type="entry name" value="CO_deh_flav_C"/>
    <property type="match status" value="1"/>
</dbReference>
<evidence type="ECO:0000313" key="4">
    <source>
        <dbReference type="Proteomes" id="UP001198565"/>
    </source>
</evidence>
<dbReference type="RefSeq" id="WP_222973142.1">
    <property type="nucleotide sequence ID" value="NZ_JAINVZ010000001.1"/>
</dbReference>
<reference evidence="3 4" key="1">
    <citation type="submission" date="2021-08" db="EMBL/GenBank/DDBJ databases">
        <title>Streptomyces sp. PTM05 isolated from lichen.</title>
        <authorList>
            <person name="Somphong A."/>
            <person name="Phongsopitanun W."/>
            <person name="Tanasupawat S."/>
        </authorList>
    </citation>
    <scope>NUCLEOTIDE SEQUENCE [LARGE SCALE GENOMIC DNA]</scope>
    <source>
        <strain evidence="3 4">Ptm05</strain>
    </source>
</reference>
<keyword evidence="1" id="KW-0560">Oxidoreductase</keyword>
<evidence type="ECO:0000313" key="3">
    <source>
        <dbReference type="EMBL" id="MBY8883512.1"/>
    </source>
</evidence>
<dbReference type="SUPFAM" id="SSF56176">
    <property type="entry name" value="FAD-binding/transporter-associated domain-like"/>
    <property type="match status" value="1"/>
</dbReference>
<dbReference type="InterPro" id="IPR036318">
    <property type="entry name" value="FAD-bd_PCMH-like_sf"/>
</dbReference>